<dbReference type="GO" id="GO:0016020">
    <property type="term" value="C:membrane"/>
    <property type="evidence" value="ECO:0007669"/>
    <property type="project" value="UniProtKB-SubCell"/>
</dbReference>
<dbReference type="Gene3D" id="3.90.550.10">
    <property type="entry name" value="Spore Coat Polysaccharide Biosynthesis Protein SpsA, Chain A"/>
    <property type="match status" value="1"/>
</dbReference>
<gene>
    <name evidence="9" type="ORF">B0T11DRAFT_322054</name>
</gene>
<keyword evidence="3" id="KW-0808">Transferase</keyword>
<keyword evidence="6" id="KW-0472">Membrane</keyword>
<accession>A0A8K0WZF7</accession>
<evidence type="ECO:0000256" key="8">
    <source>
        <dbReference type="SAM" id="MobiDB-lite"/>
    </source>
</evidence>
<dbReference type="InterPro" id="IPR052427">
    <property type="entry name" value="Glycosyltrans_GT2/GT47"/>
</dbReference>
<evidence type="ECO:0000256" key="2">
    <source>
        <dbReference type="ARBA" id="ARBA00022676"/>
    </source>
</evidence>
<dbReference type="AlphaFoldDB" id="A0A8K0WZF7"/>
<dbReference type="SUPFAM" id="SSF53448">
    <property type="entry name" value="Nucleotide-diphospho-sugar transferases"/>
    <property type="match status" value="1"/>
</dbReference>
<dbReference type="InterPro" id="IPR029044">
    <property type="entry name" value="Nucleotide-diphossugar_trans"/>
</dbReference>
<dbReference type="PANTHER" id="PTHR47844">
    <property type="entry name" value="SYNTHASE CPS1, PUTATIVE (AFU_ORTHOLOGUE AFUA_7G02500)-RELATED"/>
    <property type="match status" value="1"/>
</dbReference>
<keyword evidence="5" id="KW-1133">Transmembrane helix</keyword>
<feature type="region of interest" description="Disordered" evidence="8">
    <location>
        <begin position="340"/>
        <end position="375"/>
    </location>
</feature>
<proteinExistence type="predicted"/>
<keyword evidence="2" id="KW-0328">Glycosyltransferase</keyword>
<sequence length="393" mass="44661">MGSFALLAFYAQGMAENDLAAMYRQQVQPFQPLDNPSFRTSDVSIVLATVHPDAQFVRCLNTWLSNLPKEIIIVTIPRDVPSVEAFVARVDRDQDKIRILTADKANHRAQQIRGIKAATGSIIAMVDDDTFVSPDVLRWRMAALEDPKVAGFTGIHHPDIPTSRRSSADTTCWEAFSIRGLYNFNAMAMTRFGTDGGVWCLIGCSQVLRAEVVQDPAFLDAFENQTWRGTPIKTGGDTWMTRLLMKQGHKLAFQSAPEATVYTTPKFDSGVVWQMARWLRLLITLWYMHQYNRTYQQFFGKFPWLGHHAKTLFLYDTVGWFFMEMYVWATMAEETWVHKNGKTGNDGQEPGKAEESDSSDSTFNVSDEESSVEDFWIMVEEDEASTGDFRSHR</sequence>
<dbReference type="EMBL" id="JAGPXD010000007">
    <property type="protein sequence ID" value="KAH7347239.1"/>
    <property type="molecule type" value="Genomic_DNA"/>
</dbReference>
<evidence type="ECO:0000256" key="3">
    <source>
        <dbReference type="ARBA" id="ARBA00022679"/>
    </source>
</evidence>
<dbReference type="Proteomes" id="UP000813385">
    <property type="component" value="Unassembled WGS sequence"/>
</dbReference>
<dbReference type="PANTHER" id="PTHR47844:SF1">
    <property type="entry name" value="EXOSTOSIN-LIKE 2"/>
    <property type="match status" value="1"/>
</dbReference>
<dbReference type="Pfam" id="PF13641">
    <property type="entry name" value="Glyco_tranf_2_3"/>
    <property type="match status" value="1"/>
</dbReference>
<name>A0A8K0WZF7_9PEZI</name>
<dbReference type="OrthoDB" id="2849215at2759"/>
<keyword evidence="4" id="KW-0812">Transmembrane</keyword>
<evidence type="ECO:0000256" key="6">
    <source>
        <dbReference type="ARBA" id="ARBA00023136"/>
    </source>
</evidence>
<comment type="subcellular location">
    <subcellularLocation>
        <location evidence="1">Membrane</location>
    </subcellularLocation>
</comment>
<evidence type="ECO:0000313" key="9">
    <source>
        <dbReference type="EMBL" id="KAH7347239.1"/>
    </source>
</evidence>
<keyword evidence="7" id="KW-0325">Glycoprotein</keyword>
<keyword evidence="10" id="KW-1185">Reference proteome</keyword>
<organism evidence="9 10">
    <name type="scientific">Plectosphaerella cucumerina</name>
    <dbReference type="NCBI Taxonomy" id="40658"/>
    <lineage>
        <taxon>Eukaryota</taxon>
        <taxon>Fungi</taxon>
        <taxon>Dikarya</taxon>
        <taxon>Ascomycota</taxon>
        <taxon>Pezizomycotina</taxon>
        <taxon>Sordariomycetes</taxon>
        <taxon>Hypocreomycetidae</taxon>
        <taxon>Glomerellales</taxon>
        <taxon>Plectosphaerellaceae</taxon>
        <taxon>Plectosphaerella</taxon>
    </lineage>
</organism>
<evidence type="ECO:0000313" key="10">
    <source>
        <dbReference type="Proteomes" id="UP000813385"/>
    </source>
</evidence>
<protein>
    <submittedName>
        <fullName evidence="9">Polysaccharide synthase</fullName>
    </submittedName>
</protein>
<reference evidence="9" key="1">
    <citation type="journal article" date="2021" name="Nat. Commun.">
        <title>Genetic determinants of endophytism in the Arabidopsis root mycobiome.</title>
        <authorList>
            <person name="Mesny F."/>
            <person name="Miyauchi S."/>
            <person name="Thiergart T."/>
            <person name="Pickel B."/>
            <person name="Atanasova L."/>
            <person name="Karlsson M."/>
            <person name="Huettel B."/>
            <person name="Barry K.W."/>
            <person name="Haridas S."/>
            <person name="Chen C."/>
            <person name="Bauer D."/>
            <person name="Andreopoulos W."/>
            <person name="Pangilinan J."/>
            <person name="LaButti K."/>
            <person name="Riley R."/>
            <person name="Lipzen A."/>
            <person name="Clum A."/>
            <person name="Drula E."/>
            <person name="Henrissat B."/>
            <person name="Kohler A."/>
            <person name="Grigoriev I.V."/>
            <person name="Martin F.M."/>
            <person name="Hacquard S."/>
        </authorList>
    </citation>
    <scope>NUCLEOTIDE SEQUENCE</scope>
    <source>
        <strain evidence="9">MPI-CAGE-AT-0016</strain>
    </source>
</reference>
<evidence type="ECO:0000256" key="4">
    <source>
        <dbReference type="ARBA" id="ARBA00022692"/>
    </source>
</evidence>
<dbReference type="GO" id="GO:0016757">
    <property type="term" value="F:glycosyltransferase activity"/>
    <property type="evidence" value="ECO:0007669"/>
    <property type="project" value="UniProtKB-KW"/>
</dbReference>
<comment type="caution">
    <text evidence="9">The sequence shown here is derived from an EMBL/GenBank/DDBJ whole genome shotgun (WGS) entry which is preliminary data.</text>
</comment>
<evidence type="ECO:0000256" key="7">
    <source>
        <dbReference type="ARBA" id="ARBA00023180"/>
    </source>
</evidence>
<evidence type="ECO:0000256" key="1">
    <source>
        <dbReference type="ARBA" id="ARBA00004370"/>
    </source>
</evidence>
<evidence type="ECO:0000256" key="5">
    <source>
        <dbReference type="ARBA" id="ARBA00022989"/>
    </source>
</evidence>